<dbReference type="EC" id="2.7.13.3" evidence="2"/>
<feature type="domain" description="Protein kinase" evidence="8">
    <location>
        <begin position="14"/>
        <end position="274"/>
    </location>
</feature>
<dbReference type="InterPro" id="IPR027417">
    <property type="entry name" value="P-loop_NTPase"/>
</dbReference>
<evidence type="ECO:0000256" key="5">
    <source>
        <dbReference type="ARBA" id="ARBA00023012"/>
    </source>
</evidence>
<dbReference type="InterPro" id="IPR000719">
    <property type="entry name" value="Prot_kinase_dom"/>
</dbReference>
<dbReference type="Gene3D" id="1.10.510.10">
    <property type="entry name" value="Transferase(Phosphotransferase) domain 1"/>
    <property type="match status" value="1"/>
</dbReference>
<dbReference type="InterPro" id="IPR003018">
    <property type="entry name" value="GAF"/>
</dbReference>
<dbReference type="Pfam" id="PF02518">
    <property type="entry name" value="HATPase_c"/>
    <property type="match status" value="1"/>
</dbReference>
<dbReference type="EMBL" id="JAMXFA010000003">
    <property type="protein sequence ID" value="MCT7976710.1"/>
    <property type="molecule type" value="Genomic_DNA"/>
</dbReference>
<feature type="compositionally biased region" description="Basic and acidic residues" evidence="7">
    <location>
        <begin position="1850"/>
        <end position="1863"/>
    </location>
</feature>
<reference evidence="10 11" key="1">
    <citation type="journal article" date="2022" name="Front. Microbiol.">
        <title>High genomic differentiation and limited gene flow indicate recent cryptic speciation within the genus Laspinema (cyanobacteria).</title>
        <authorList>
            <person name="Stanojkovic A."/>
            <person name="Skoupy S."/>
            <person name="Skaloud P."/>
            <person name="Dvorak P."/>
        </authorList>
    </citation>
    <scope>NUCLEOTIDE SEQUENCE [LARGE SCALE GENOMIC DNA]</scope>
    <source>
        <strain evidence="10 11">D3b</strain>
    </source>
</reference>
<dbReference type="SMART" id="SM00065">
    <property type="entry name" value="GAF"/>
    <property type="match status" value="1"/>
</dbReference>
<keyword evidence="3" id="KW-0597">Phosphoprotein</keyword>
<comment type="caution">
    <text evidence="10">The sequence shown here is derived from an EMBL/GenBank/DDBJ whole genome shotgun (WGS) entry which is preliminary data.</text>
</comment>
<evidence type="ECO:0000256" key="7">
    <source>
        <dbReference type="SAM" id="MobiDB-lite"/>
    </source>
</evidence>
<accession>A0ABT2N4L3</accession>
<dbReference type="SUPFAM" id="SSF56112">
    <property type="entry name" value="Protein kinase-like (PK-like)"/>
    <property type="match status" value="1"/>
</dbReference>
<dbReference type="CDD" id="cd14014">
    <property type="entry name" value="STKc_PknB_like"/>
    <property type="match status" value="1"/>
</dbReference>
<dbReference type="Gene3D" id="1.10.287.130">
    <property type="match status" value="1"/>
</dbReference>
<evidence type="ECO:0000313" key="11">
    <source>
        <dbReference type="Proteomes" id="UP001525961"/>
    </source>
</evidence>
<evidence type="ECO:0000256" key="2">
    <source>
        <dbReference type="ARBA" id="ARBA00012438"/>
    </source>
</evidence>
<dbReference type="Pfam" id="PF00069">
    <property type="entry name" value="Pkinase"/>
    <property type="match status" value="1"/>
</dbReference>
<keyword evidence="4" id="KW-0808">Transferase</keyword>
<dbReference type="PROSITE" id="PS50011">
    <property type="entry name" value="PROTEIN_KINASE_DOM"/>
    <property type="match status" value="1"/>
</dbReference>
<dbReference type="PANTHER" id="PTHR43642">
    <property type="entry name" value="HYBRID SIGNAL TRANSDUCTION HISTIDINE KINASE G"/>
    <property type="match status" value="1"/>
</dbReference>
<dbReference type="InterPro" id="IPR003661">
    <property type="entry name" value="HisK_dim/P_dom"/>
</dbReference>
<dbReference type="Pfam" id="PF01590">
    <property type="entry name" value="GAF"/>
    <property type="match status" value="1"/>
</dbReference>
<dbReference type="Gene3D" id="3.40.50.300">
    <property type="entry name" value="P-loop containing nucleotide triphosphate hydrolases"/>
    <property type="match status" value="1"/>
</dbReference>
<proteinExistence type="predicted"/>
<dbReference type="InterPro" id="IPR029016">
    <property type="entry name" value="GAF-like_dom_sf"/>
</dbReference>
<dbReference type="SMART" id="SM00387">
    <property type="entry name" value="HATPase_c"/>
    <property type="match status" value="1"/>
</dbReference>
<feature type="region of interest" description="Disordered" evidence="7">
    <location>
        <begin position="1843"/>
        <end position="1863"/>
    </location>
</feature>
<dbReference type="SUPFAM" id="SSF55781">
    <property type="entry name" value="GAF domain-like"/>
    <property type="match status" value="1"/>
</dbReference>
<evidence type="ECO:0000256" key="3">
    <source>
        <dbReference type="ARBA" id="ARBA00022553"/>
    </source>
</evidence>
<dbReference type="SUPFAM" id="SSF52540">
    <property type="entry name" value="P-loop containing nucleoside triphosphate hydrolases"/>
    <property type="match status" value="1"/>
</dbReference>
<comment type="catalytic activity">
    <reaction evidence="1">
        <text>ATP + protein L-histidine = ADP + protein N-phospho-L-histidine.</text>
        <dbReference type="EC" id="2.7.13.3"/>
    </reaction>
</comment>
<dbReference type="InterPro" id="IPR003594">
    <property type="entry name" value="HATPase_dom"/>
</dbReference>
<dbReference type="SMART" id="SM00388">
    <property type="entry name" value="HisKA"/>
    <property type="match status" value="1"/>
</dbReference>
<evidence type="ECO:0000256" key="4">
    <source>
        <dbReference type="ARBA" id="ARBA00022777"/>
    </source>
</evidence>
<evidence type="ECO:0000259" key="9">
    <source>
        <dbReference type="PROSITE" id="PS50109"/>
    </source>
</evidence>
<dbReference type="PRINTS" id="PR00344">
    <property type="entry name" value="BCTRLSENSOR"/>
</dbReference>
<dbReference type="PROSITE" id="PS50109">
    <property type="entry name" value="HIS_KIN"/>
    <property type="match status" value="1"/>
</dbReference>
<dbReference type="SUPFAM" id="SSF48452">
    <property type="entry name" value="TPR-like"/>
    <property type="match status" value="1"/>
</dbReference>
<dbReference type="InterPro" id="IPR011009">
    <property type="entry name" value="Kinase-like_dom_sf"/>
</dbReference>
<evidence type="ECO:0000256" key="1">
    <source>
        <dbReference type="ARBA" id="ARBA00000085"/>
    </source>
</evidence>
<gene>
    <name evidence="10" type="ORF">NG792_03085</name>
</gene>
<dbReference type="Gene3D" id="3.30.565.10">
    <property type="entry name" value="Histidine kinase-like ATPase, C-terminal domain"/>
    <property type="match status" value="1"/>
</dbReference>
<evidence type="ECO:0000256" key="6">
    <source>
        <dbReference type="SAM" id="Coils"/>
    </source>
</evidence>
<dbReference type="InterPro" id="IPR036097">
    <property type="entry name" value="HisK_dim/P_sf"/>
</dbReference>
<keyword evidence="4" id="KW-0418">Kinase</keyword>
<evidence type="ECO:0000259" key="8">
    <source>
        <dbReference type="PROSITE" id="PS50011"/>
    </source>
</evidence>
<keyword evidence="5" id="KW-0902">Two-component regulatory system</keyword>
<dbReference type="PANTHER" id="PTHR43642:SF1">
    <property type="entry name" value="HYBRID SIGNAL TRANSDUCTION HISTIDINE KINASE G"/>
    <property type="match status" value="1"/>
</dbReference>
<organism evidence="10 11">
    <name type="scientific">Laspinema olomoucense D3b</name>
    <dbReference type="NCBI Taxonomy" id="2953688"/>
    <lineage>
        <taxon>Bacteria</taxon>
        <taxon>Bacillati</taxon>
        <taxon>Cyanobacteriota</taxon>
        <taxon>Cyanophyceae</taxon>
        <taxon>Oscillatoriophycideae</taxon>
        <taxon>Oscillatoriales</taxon>
        <taxon>Laspinemataceae</taxon>
        <taxon>Laspinema</taxon>
        <taxon>Laspinema olomoucense</taxon>
    </lineage>
</organism>
<dbReference type="SUPFAM" id="SSF47384">
    <property type="entry name" value="Homodimeric domain of signal transducing histidine kinase"/>
    <property type="match status" value="1"/>
</dbReference>
<dbReference type="InterPro" id="IPR004358">
    <property type="entry name" value="Sig_transdc_His_kin-like_C"/>
</dbReference>
<protein>
    <recommendedName>
        <fullName evidence="2">histidine kinase</fullName>
        <ecNumber evidence="2">2.7.13.3</ecNumber>
    </recommendedName>
</protein>
<dbReference type="Pfam" id="PF13191">
    <property type="entry name" value="AAA_16"/>
    <property type="match status" value="1"/>
</dbReference>
<dbReference type="InterPro" id="IPR011990">
    <property type="entry name" value="TPR-like_helical_dom_sf"/>
</dbReference>
<name>A0ABT2N4L3_9CYAN</name>
<dbReference type="Gene3D" id="3.30.450.40">
    <property type="match status" value="1"/>
</dbReference>
<dbReference type="InterPro" id="IPR041664">
    <property type="entry name" value="AAA_16"/>
</dbReference>
<feature type="coiled-coil region" evidence="6">
    <location>
        <begin position="1508"/>
        <end position="1549"/>
    </location>
</feature>
<dbReference type="Proteomes" id="UP001525961">
    <property type="component" value="Unassembled WGS sequence"/>
</dbReference>
<feature type="domain" description="Histidine kinase" evidence="9">
    <location>
        <begin position="1565"/>
        <end position="1846"/>
    </location>
</feature>
<dbReference type="InterPro" id="IPR005467">
    <property type="entry name" value="His_kinase_dom"/>
</dbReference>
<dbReference type="CDD" id="cd00082">
    <property type="entry name" value="HisKA"/>
    <property type="match status" value="1"/>
</dbReference>
<keyword evidence="11" id="KW-1185">Reference proteome</keyword>
<dbReference type="InterPro" id="IPR036890">
    <property type="entry name" value="HATPase_C_sf"/>
</dbReference>
<dbReference type="InterPro" id="IPR053159">
    <property type="entry name" value="Hybrid_Histidine_Kinase"/>
</dbReference>
<keyword evidence="6" id="KW-0175">Coiled coil</keyword>
<dbReference type="SUPFAM" id="SSF55874">
    <property type="entry name" value="ATPase domain of HSP90 chaperone/DNA topoisomerase II/histidine kinase"/>
    <property type="match status" value="1"/>
</dbReference>
<sequence>MIESQIPTQALNGFRIIDQLSKNSRSSVYRTIRSRDNLPAIVKMLHSEGASAADFSRYKQEYEIYRLNLDGVVQTYGLHKYNQAIALILEDFGGESLKQFTKNRTLTQAEFLNLAIQIAEVLGSIHSANIIHKDINPEHILFNPETEEVKLIGFSIATIVSQENSPLKNPKPLEGTLAYMSPEQTGRMNRTLDYRTDFYSLGVTLYELLLNQLPFTSPDPMELVHSHLAKQPIPPHQIDPSIPKVVSDLVMKLLSKTAEDRYQSAWGIQADLVICLMQLEATGEIEDFILGENDICRKFNISPKFYGRQSQIKTLWSAFERTLTSQREVMLVVGESGIGKTSLVQQLEAPIAKRNGYFISGKFDKNEQDIPYMGWIRAFEELVGHLLMEPDDRLNRWQEQLRIALGNNGQVIVDVIPEMGLILGQQPPITHLPPGEAETRFHLTFKNLLKVFANPHHPLTLFLDDIQWADAGSLRLIERLMTLADPGLFLILSYRQVESSVSFKDTETPVLELLTQIEKTGGIVNRIELEPLKLASINQLVADSFQCSLRQAGPLAALVVDKTGGNPFFIQEFLTALYDDGLIEFDNKSLAWQWSIEKIKKRGITDNVVQLLAGKIRKLGEREQSVLKLAACIGKGFDLQTLAAISNQSVKETAANLRAGVTQGFVVPATESADWSVAIAEWKAGSHEEANLDSLSAHYKFVHDRIHAAAYSLISDSAKSAVHWSIGQYWLNQTKSDRREDEILFDIVNQLNKGISPSEFPGELEKIAQLNLSAGQKAKRSAAYETALNYLNQGIQFLGKDGWQTHYDLTLALYQEATEAAYLCGDFQQMTTLANPVIQASKTLLDAIKIYEFTIQSYMAQAQQLEALQIGVKIAQQLGIDLIAHPTRADIQRQREKNQAAMGDKDPTDLLALPVMMEPEKLAAMRILSSLVSAAYQAAPSLLPLIVFEQVNLSIQSGNSPWSAFAYATYGVILSGVFWEIELGYKFGQLALNLLSQFGAGQANAKILTMVEGLINPWTRHLKETLIPLQKAERSGIENGDLEWASYAAKNRCQNLYFSGKELHEVEREMASLSYSLSQWQQMTVMQWNEIYRQAVLNLLGRSENPYQLVGEAYNREQALSLMITANDRNGLHDYFVNQLMLCYWFENYAEALVNAEQAQNYLDGAIALPVVGLFYWYDSLTRMALCDRAKEPDRQILLKKVATNHKRLKKWAAHAPMNYLHKCYLVQAEKDRVFGHKLQAMDGYDQAIQLATEQEYVQEAALANELAAKFYLGLGKLTQAKAYMQEAREGYKKWGAIAKVQQLESTYSHLFPVAPEQFHPTKGQKPSPEVVSVSRESSDRLDLTTVLKASQAIASEIVLDKLLATLMKTAIENAGAEKAFLILDVDGKLLISASASTDADAVTVEQSIDIETCSDLPVAIVKYVARTGSNLVLSDAACEGAFTKEPYVMAHQLKSLLCTPIVNGGKTLGFLYLENNLTRGAFTKDRLEILKILSSQAAIALENALLYANLEAKVQERTQALNQANDALNEKNLRLSQTLETLKQTQAQLIQTEKMSSLGQMVAGIAHEINNPVSFIYGNINHAEEYLDDLFNLVSLYQQHYPDSKPEIQAAIKDMDLEFLLEDLPRLLSSLKTGADRIRQIVLGLRNFSRLDESAMKEVDLHEGIDSTLLILQSRLTSKNGHPAIEVIKEYGNLPKITCYASQVNQVVMNILNNAIDAMDGCEGFVEESNEEGPAYSSSSGTAADVMLSDLHRGKTRLPRIILRTEVSDRDWVQVRIADNGPGISEQVRLKIFDPFFTTKPVGKGTGLGLSIAYSIVVEKHGGKLRCISTPGEGTEFIMSLPLTPRSPGEIEGKKPSDRVME</sequence>
<evidence type="ECO:0000313" key="10">
    <source>
        <dbReference type="EMBL" id="MCT7976710.1"/>
    </source>
</evidence>